<dbReference type="EMBL" id="LXQA010001921">
    <property type="protein sequence ID" value="MCH81135.1"/>
    <property type="molecule type" value="Genomic_DNA"/>
</dbReference>
<dbReference type="GO" id="GO:0043138">
    <property type="term" value="F:3'-5' DNA helicase activity"/>
    <property type="evidence" value="ECO:0007669"/>
    <property type="project" value="UniProtKB-EC"/>
</dbReference>
<feature type="non-terminal residue" evidence="4">
    <location>
        <position position="1"/>
    </location>
</feature>
<evidence type="ECO:0000256" key="2">
    <source>
        <dbReference type="ARBA" id="ARBA00034808"/>
    </source>
</evidence>
<dbReference type="EC" id="5.6.2.4" evidence="2"/>
<sequence>AKKIIDAQYDKLPLHGLGKTYQANWWKALGHQLISLGYLKEIVNDMFRTVSVSSKGEQFLASSRPDYQPPLVLPLVGELEEEENRSTEEFKNLTASESQGFSEVADGKLYQMLLEERLKLARSVGTAPYAICGDQTIKRIALTRPSTKARLANIDGVNQVR</sequence>
<keyword evidence="5" id="KW-1185">Reference proteome</keyword>
<proteinExistence type="predicted"/>
<evidence type="ECO:0000259" key="3">
    <source>
        <dbReference type="PROSITE" id="PS50967"/>
    </source>
</evidence>
<keyword evidence="4" id="KW-0547">Nucleotide-binding</keyword>
<dbReference type="InterPro" id="IPR036388">
    <property type="entry name" value="WH-like_DNA-bd_sf"/>
</dbReference>
<dbReference type="Proteomes" id="UP000265520">
    <property type="component" value="Unassembled WGS sequence"/>
</dbReference>
<comment type="caution">
    <text evidence="4">The sequence shown here is derived from an EMBL/GenBank/DDBJ whole genome shotgun (WGS) entry which is preliminary data.</text>
</comment>
<keyword evidence="4" id="KW-0067">ATP-binding</keyword>
<evidence type="ECO:0000313" key="4">
    <source>
        <dbReference type="EMBL" id="MCH81135.1"/>
    </source>
</evidence>
<dbReference type="GO" id="GO:0003676">
    <property type="term" value="F:nucleic acid binding"/>
    <property type="evidence" value="ECO:0007669"/>
    <property type="project" value="InterPro"/>
</dbReference>
<dbReference type="Pfam" id="PF00570">
    <property type="entry name" value="HRDC"/>
    <property type="match status" value="1"/>
</dbReference>
<comment type="catalytic activity">
    <reaction evidence="1">
        <text>Couples ATP hydrolysis with the unwinding of duplex DNA by translocating in the 3'-5' direction.</text>
        <dbReference type="EC" id="5.6.2.4"/>
    </reaction>
</comment>
<dbReference type="InterPro" id="IPR018982">
    <property type="entry name" value="RQC_domain"/>
</dbReference>
<evidence type="ECO:0000256" key="1">
    <source>
        <dbReference type="ARBA" id="ARBA00034617"/>
    </source>
</evidence>
<protein>
    <recommendedName>
        <fullName evidence="2">DNA 3'-5' helicase</fullName>
        <ecNumber evidence="2">5.6.2.4</ecNumber>
    </recommendedName>
</protein>
<dbReference type="GO" id="GO:0006281">
    <property type="term" value="P:DNA repair"/>
    <property type="evidence" value="ECO:0007669"/>
    <property type="project" value="InterPro"/>
</dbReference>
<dbReference type="GO" id="GO:0006260">
    <property type="term" value="P:DNA replication"/>
    <property type="evidence" value="ECO:0007669"/>
    <property type="project" value="InterPro"/>
</dbReference>
<reference evidence="4 5" key="1">
    <citation type="journal article" date="2018" name="Front. Plant Sci.">
        <title>Red Clover (Trifolium pratense) and Zigzag Clover (T. medium) - A Picture of Genomic Similarities and Differences.</title>
        <authorList>
            <person name="Dluhosova J."/>
            <person name="Istvanek J."/>
            <person name="Nedelnik J."/>
            <person name="Repkova J."/>
        </authorList>
    </citation>
    <scope>NUCLEOTIDE SEQUENCE [LARGE SCALE GENOMIC DNA]</scope>
    <source>
        <strain evidence="5">cv. 10/8</strain>
        <tissue evidence="4">Leaf</tissue>
    </source>
</reference>
<dbReference type="PROSITE" id="PS50967">
    <property type="entry name" value="HRDC"/>
    <property type="match status" value="1"/>
</dbReference>
<feature type="domain" description="HRDC" evidence="3">
    <location>
        <begin position="103"/>
        <end position="161"/>
    </location>
</feature>
<dbReference type="SUPFAM" id="SSF47819">
    <property type="entry name" value="HRDC-like"/>
    <property type="match status" value="1"/>
</dbReference>
<dbReference type="GO" id="GO:0000166">
    <property type="term" value="F:nucleotide binding"/>
    <property type="evidence" value="ECO:0007669"/>
    <property type="project" value="InterPro"/>
</dbReference>
<dbReference type="AlphaFoldDB" id="A0A392M1K5"/>
<organism evidence="4 5">
    <name type="scientific">Trifolium medium</name>
    <dbReference type="NCBI Taxonomy" id="97028"/>
    <lineage>
        <taxon>Eukaryota</taxon>
        <taxon>Viridiplantae</taxon>
        <taxon>Streptophyta</taxon>
        <taxon>Embryophyta</taxon>
        <taxon>Tracheophyta</taxon>
        <taxon>Spermatophyta</taxon>
        <taxon>Magnoliopsida</taxon>
        <taxon>eudicotyledons</taxon>
        <taxon>Gunneridae</taxon>
        <taxon>Pentapetalae</taxon>
        <taxon>rosids</taxon>
        <taxon>fabids</taxon>
        <taxon>Fabales</taxon>
        <taxon>Fabaceae</taxon>
        <taxon>Papilionoideae</taxon>
        <taxon>50 kb inversion clade</taxon>
        <taxon>NPAAA clade</taxon>
        <taxon>Hologalegina</taxon>
        <taxon>IRL clade</taxon>
        <taxon>Trifolieae</taxon>
        <taxon>Trifolium</taxon>
    </lineage>
</organism>
<dbReference type="InterPro" id="IPR010997">
    <property type="entry name" value="HRDC-like_sf"/>
</dbReference>
<dbReference type="InterPro" id="IPR002121">
    <property type="entry name" value="HRDC_dom"/>
</dbReference>
<accession>A0A392M1K5</accession>
<gene>
    <name evidence="4" type="ORF">A2U01_0001916</name>
</gene>
<dbReference type="Pfam" id="PF09382">
    <property type="entry name" value="RQC"/>
    <property type="match status" value="1"/>
</dbReference>
<dbReference type="SUPFAM" id="SSF46785">
    <property type="entry name" value="Winged helix' DNA-binding domain"/>
    <property type="match status" value="1"/>
</dbReference>
<dbReference type="InterPro" id="IPR036390">
    <property type="entry name" value="WH_DNA-bd_sf"/>
</dbReference>
<keyword evidence="4" id="KW-0347">Helicase</keyword>
<dbReference type="Gene3D" id="1.10.150.80">
    <property type="entry name" value="HRDC domain"/>
    <property type="match status" value="1"/>
</dbReference>
<name>A0A392M1K5_9FABA</name>
<dbReference type="Gene3D" id="1.10.10.10">
    <property type="entry name" value="Winged helix-like DNA-binding domain superfamily/Winged helix DNA-binding domain"/>
    <property type="match status" value="1"/>
</dbReference>
<dbReference type="InterPro" id="IPR044876">
    <property type="entry name" value="HRDC_dom_sf"/>
</dbReference>
<keyword evidence="4" id="KW-0378">Hydrolase</keyword>
<evidence type="ECO:0000313" key="5">
    <source>
        <dbReference type="Proteomes" id="UP000265520"/>
    </source>
</evidence>